<dbReference type="Pfam" id="PF13439">
    <property type="entry name" value="Glyco_transf_4"/>
    <property type="match status" value="1"/>
</dbReference>
<dbReference type="GO" id="GO:0016740">
    <property type="term" value="F:transferase activity"/>
    <property type="evidence" value="ECO:0007669"/>
    <property type="project" value="UniProtKB-KW"/>
</dbReference>
<dbReference type="InterPro" id="IPR028098">
    <property type="entry name" value="Glyco_trans_4-like_N"/>
</dbReference>
<gene>
    <name evidence="2" type="ORF">SAMN04488506_1206</name>
</gene>
<sequence>MKLKVGYLIVREEIFSPIVKTQVIDILKSVNREKYEIVLLWACRLDYMFKKKEEFNKVAAYLESYNIKVIRIPVLVLKFPLSKTQIHFLKMQLIYRLKKIIRINNINIIHARGYNAGYIAAKICETENSVKSVFDARSPYLTEINSTYKVKKHSKKYKTWEEIEKIILKKSDVSIATTHNFQDYLAKNSNNTIVIPNNAEVKSESQMTKLCNAQSRKSICYVGSIGYGWNDIRVYAAFTKKIIEKFPDINFEYYVMAQNINTVKKEFNKIGIPKDRYMVKNESPEKLHKKIAGCLCGLQIMARPDVRMGIKTVDYLSSGVPIICNKNAIGGKEVVDEHGVGVSFNDEIDLNVFNFIEKQLKGNSGMATKCLKVAEKNFSTKNVSKMYENLYSNLFQ</sequence>
<name>A0A1I5X5M4_9LACT</name>
<dbReference type="STRING" id="82801.SAMN04488506_1206"/>
<dbReference type="OrthoDB" id="9813214at2"/>
<dbReference type="SUPFAM" id="SSF53756">
    <property type="entry name" value="UDP-Glycosyltransferase/glycogen phosphorylase"/>
    <property type="match status" value="1"/>
</dbReference>
<evidence type="ECO:0000259" key="1">
    <source>
        <dbReference type="Pfam" id="PF13439"/>
    </source>
</evidence>
<dbReference type="Proteomes" id="UP000199136">
    <property type="component" value="Unassembled WGS sequence"/>
</dbReference>
<protein>
    <submittedName>
        <fullName evidence="2">Glycosyltransferase involved in cell wall bisynthesis</fullName>
    </submittedName>
</protein>
<organism evidence="2 3">
    <name type="scientific">Desemzia incerta</name>
    <dbReference type="NCBI Taxonomy" id="82801"/>
    <lineage>
        <taxon>Bacteria</taxon>
        <taxon>Bacillati</taxon>
        <taxon>Bacillota</taxon>
        <taxon>Bacilli</taxon>
        <taxon>Lactobacillales</taxon>
        <taxon>Carnobacteriaceae</taxon>
        <taxon>Desemzia</taxon>
    </lineage>
</organism>
<reference evidence="2 3" key="1">
    <citation type="submission" date="2016-10" db="EMBL/GenBank/DDBJ databases">
        <authorList>
            <person name="de Groot N.N."/>
        </authorList>
    </citation>
    <scope>NUCLEOTIDE SEQUENCE [LARGE SCALE GENOMIC DNA]</scope>
    <source>
        <strain evidence="2 3">DSM 20581</strain>
    </source>
</reference>
<keyword evidence="2" id="KW-0808">Transferase</keyword>
<accession>A0A1I5X5M4</accession>
<dbReference type="PANTHER" id="PTHR12526:SF630">
    <property type="entry name" value="GLYCOSYLTRANSFERASE"/>
    <property type="match status" value="1"/>
</dbReference>
<dbReference type="AlphaFoldDB" id="A0A1I5X5M4"/>
<dbReference type="PANTHER" id="PTHR12526">
    <property type="entry name" value="GLYCOSYLTRANSFERASE"/>
    <property type="match status" value="1"/>
</dbReference>
<evidence type="ECO:0000313" key="2">
    <source>
        <dbReference type="EMBL" id="SFQ27299.1"/>
    </source>
</evidence>
<feature type="domain" description="Glycosyltransferase subfamily 4-like N-terminal" evidence="1">
    <location>
        <begin position="23"/>
        <end position="197"/>
    </location>
</feature>
<evidence type="ECO:0000313" key="3">
    <source>
        <dbReference type="Proteomes" id="UP000199136"/>
    </source>
</evidence>
<dbReference type="Gene3D" id="3.40.50.2000">
    <property type="entry name" value="Glycogen Phosphorylase B"/>
    <property type="match status" value="2"/>
</dbReference>
<proteinExistence type="predicted"/>
<keyword evidence="3" id="KW-1185">Reference proteome</keyword>
<dbReference type="RefSeq" id="WP_092480261.1">
    <property type="nucleotide sequence ID" value="NZ_FOXW01000004.1"/>
</dbReference>
<dbReference type="EMBL" id="FOXW01000004">
    <property type="protein sequence ID" value="SFQ27299.1"/>
    <property type="molecule type" value="Genomic_DNA"/>
</dbReference>